<feature type="transmembrane region" description="Helical" evidence="6">
    <location>
        <begin position="616"/>
        <end position="637"/>
    </location>
</feature>
<dbReference type="InterPro" id="IPR003838">
    <property type="entry name" value="ABC3_permease_C"/>
</dbReference>
<protein>
    <submittedName>
        <fullName evidence="8">Putative ABC-type transport system involved in lysophospholipase L1 biosynthesis, permease component</fullName>
    </submittedName>
</protein>
<evidence type="ECO:0000313" key="8">
    <source>
        <dbReference type="EMBL" id="EMT39271.1"/>
    </source>
</evidence>
<dbReference type="InterPro" id="IPR038766">
    <property type="entry name" value="Membrane_comp_ABC_pdt"/>
</dbReference>
<keyword evidence="4 6" id="KW-1133">Transmembrane helix</keyword>
<keyword evidence="2" id="KW-1003">Cell membrane</keyword>
<evidence type="ECO:0000256" key="2">
    <source>
        <dbReference type="ARBA" id="ARBA00022475"/>
    </source>
</evidence>
<dbReference type="EMBL" id="AMYG01000029">
    <property type="protein sequence ID" value="EMT39271.1"/>
    <property type="molecule type" value="Genomic_DNA"/>
</dbReference>
<reference evidence="8 9" key="1">
    <citation type="journal article" date="2013" name="PLoS ONE">
        <title>Genomic Evaluation of Thermoanaerobacter spp. for the Construction of Designer Co-Cultures to Improve Lignocellulosic Biofuel Production.</title>
        <authorList>
            <person name="Verbeke T.J."/>
            <person name="Zhang X."/>
            <person name="Henrissat B."/>
            <person name="Spicer V."/>
            <person name="Rydzak T."/>
            <person name="Krokhin O.V."/>
            <person name="Fristensky B."/>
            <person name="Levin D.B."/>
            <person name="Sparling R."/>
        </authorList>
    </citation>
    <scope>NUCLEOTIDE SEQUENCE [LARGE SCALE GENOMIC DNA]</scope>
    <source>
        <strain evidence="8 9">WC1</strain>
    </source>
</reference>
<feature type="domain" description="ABC3 transporter permease C-terminal" evidence="7">
    <location>
        <begin position="617"/>
        <end position="732"/>
    </location>
</feature>
<sequence length="744" mass="85371">MVIKRIPKRIMLREKAQFLSIVLLVAIASMAYALFSITVRNIDENYKAFIENQNQEDGNFITSLPVDIKYLESKYNLKVEERLMVDYSEDNKTIRVFSISKQINKPFVSLGNMPHKGEILIDPNFFKKHQYKIGDTIKIANKNFIISGIFYLPDYIYIIKNDQDFLPDSEHFGIAAMNEEDLKTIAKVFPYHYYMFKGNLKDIDSFKSDVNQKWGLLKFVSRSENPRITFAEIKIDSVKRSTLPISLFVIFMSSVILFIVMRRLINNMHAEIGTLYSLGYSDKEVIKVFMHLPIYIWLIGSIFGSVLGFIEAIPFSTFFRAYFALPVVKNVYPISELFIAMFLPGVFILSSGYVAIKRFFKLTIVEMLHGVDEIKFNKLPRLSFLDKFSFQNRIMFKYGVRHFAREAVLVVGVIFSTILLMYGLSAKNAVIDAINKVYEKNFEYKYMYILNSISTHTELNFKKYKVEPFNFQAFETKNGNFNIVIYGIEKNSNMVKLFDERGARIEVNSGFVITRPLAQKLNAKEGQEIELKNKFDGKKYKLKVGKIADIPVGNQGFMDINEFNKIFGFEKGSFIGLYSDTPVQIPKQMLFDAQDKNYMIETLKGSAVTLQKSIEVLGLISAILALLIIYVLSGLAITENKKNIGILKMLGFKEKQIFKMILGFNSYSFAIGFLLGIPLSKFTMNQLMSSATKNTDISLTLDLSWQSVVGCFVVLAATYILSRYLVRRKVAKVMPVDILKEQID</sequence>
<dbReference type="AlphaFoldDB" id="M8DRY7"/>
<keyword evidence="5 6" id="KW-0472">Membrane</keyword>
<organism evidence="8 9">
    <name type="scientific">Thermoanaerobacter thermohydrosulfuricus WC1</name>
    <dbReference type="NCBI Taxonomy" id="1198630"/>
    <lineage>
        <taxon>Bacteria</taxon>
        <taxon>Bacillati</taxon>
        <taxon>Bacillota</taxon>
        <taxon>Clostridia</taxon>
        <taxon>Thermoanaerobacterales</taxon>
        <taxon>Thermoanaerobacteraceae</taxon>
        <taxon>Thermoanaerobacter</taxon>
    </lineage>
</organism>
<name>M8DRY7_THETY</name>
<keyword evidence="3 6" id="KW-0812">Transmembrane</keyword>
<dbReference type="PANTHER" id="PTHR30287">
    <property type="entry name" value="MEMBRANE COMPONENT OF PREDICTED ABC SUPERFAMILY METABOLITE UPTAKE TRANSPORTER"/>
    <property type="match status" value="1"/>
</dbReference>
<evidence type="ECO:0000256" key="1">
    <source>
        <dbReference type="ARBA" id="ARBA00004651"/>
    </source>
</evidence>
<evidence type="ECO:0000256" key="4">
    <source>
        <dbReference type="ARBA" id="ARBA00022989"/>
    </source>
</evidence>
<dbReference type="Proteomes" id="UP000013242">
    <property type="component" value="Unassembled WGS sequence"/>
</dbReference>
<comment type="subcellular location">
    <subcellularLocation>
        <location evidence="1">Cell membrane</location>
        <topology evidence="1">Multi-pass membrane protein</topology>
    </subcellularLocation>
</comment>
<dbReference type="HOGENOM" id="CLU_005531_2_0_9"/>
<feature type="transmembrane region" description="Helical" evidence="6">
    <location>
        <begin position="703"/>
        <end position="726"/>
    </location>
</feature>
<evidence type="ECO:0000256" key="5">
    <source>
        <dbReference type="ARBA" id="ARBA00023136"/>
    </source>
</evidence>
<feature type="transmembrane region" description="Helical" evidence="6">
    <location>
        <begin position="657"/>
        <end position="679"/>
    </location>
</feature>
<accession>M8DRY7</accession>
<feature type="transmembrane region" description="Helical" evidence="6">
    <location>
        <begin position="294"/>
        <end position="317"/>
    </location>
</feature>
<proteinExistence type="predicted"/>
<dbReference type="PATRIC" id="fig|1198630.3.peg.1230"/>
<dbReference type="GO" id="GO:0005886">
    <property type="term" value="C:plasma membrane"/>
    <property type="evidence" value="ECO:0007669"/>
    <property type="project" value="UniProtKB-SubCell"/>
</dbReference>
<dbReference type="RefSeq" id="WP_004400115.1">
    <property type="nucleotide sequence ID" value="NZ_KB731283.1"/>
</dbReference>
<gene>
    <name evidence="8" type="ORF">TthWC1_1200</name>
</gene>
<evidence type="ECO:0000259" key="7">
    <source>
        <dbReference type="Pfam" id="PF02687"/>
    </source>
</evidence>
<feature type="transmembrane region" description="Helical" evidence="6">
    <location>
        <begin position="243"/>
        <end position="261"/>
    </location>
</feature>
<evidence type="ECO:0000256" key="6">
    <source>
        <dbReference type="SAM" id="Phobius"/>
    </source>
</evidence>
<dbReference type="Pfam" id="PF02687">
    <property type="entry name" value="FtsX"/>
    <property type="match status" value="2"/>
</dbReference>
<feature type="transmembrane region" description="Helical" evidence="6">
    <location>
        <begin position="337"/>
        <end position="356"/>
    </location>
</feature>
<evidence type="ECO:0000313" key="9">
    <source>
        <dbReference type="Proteomes" id="UP000013242"/>
    </source>
</evidence>
<feature type="domain" description="ABC3 transporter permease C-terminal" evidence="7">
    <location>
        <begin position="245"/>
        <end position="361"/>
    </location>
</feature>
<feature type="transmembrane region" description="Helical" evidence="6">
    <location>
        <begin position="403"/>
        <end position="424"/>
    </location>
</feature>
<keyword evidence="9" id="KW-1185">Reference proteome</keyword>
<dbReference type="PANTHER" id="PTHR30287:SF1">
    <property type="entry name" value="INNER MEMBRANE PROTEIN"/>
    <property type="match status" value="1"/>
</dbReference>
<evidence type="ECO:0000256" key="3">
    <source>
        <dbReference type="ARBA" id="ARBA00022692"/>
    </source>
</evidence>
<comment type="caution">
    <text evidence="8">The sequence shown here is derived from an EMBL/GenBank/DDBJ whole genome shotgun (WGS) entry which is preliminary data.</text>
</comment>